<dbReference type="RefSeq" id="WP_194311286.1">
    <property type="nucleotide sequence ID" value="NZ_JADHEC010000008.1"/>
</dbReference>
<keyword evidence="2" id="KW-1185">Reference proteome</keyword>
<reference evidence="1" key="1">
    <citation type="submission" date="2020-11" db="EMBL/GenBank/DDBJ databases">
        <title>Genome of Flavobacterium soyangense.</title>
        <authorList>
            <person name="Liu Q."/>
            <person name="Xin Y.-H."/>
        </authorList>
    </citation>
    <scope>NUCLEOTIDE SEQUENCE</scope>
    <source>
        <strain evidence="1">CGMCC 1.13493</strain>
    </source>
</reference>
<dbReference type="PROSITE" id="PS51257">
    <property type="entry name" value="PROKAR_LIPOPROTEIN"/>
    <property type="match status" value="1"/>
</dbReference>
<organism evidence="1 2">
    <name type="scientific">Flavobacterium soyangense</name>
    <dbReference type="NCBI Taxonomy" id="2023265"/>
    <lineage>
        <taxon>Bacteria</taxon>
        <taxon>Pseudomonadati</taxon>
        <taxon>Bacteroidota</taxon>
        <taxon>Flavobacteriia</taxon>
        <taxon>Flavobacteriales</taxon>
        <taxon>Flavobacteriaceae</taxon>
        <taxon>Flavobacterium</taxon>
    </lineage>
</organism>
<sequence length="176" mass="19631">MNKLLGIFILSILSLSCSSDLDFNQVNNLKLEPVFIGNLATFDVQANQFVIGGVEQTASGDFLDFDVFRDTYFTNALTRADFFFEINNTINRAFKINLVFFDANNLPLYSIPFDVPANASGITKTEIFQNSKLDLLKRTAKIGFVIKLPPGVPFLTENSLGSLKLRSKATIYLVLE</sequence>
<accession>A0A930U763</accession>
<dbReference type="Proteomes" id="UP000646211">
    <property type="component" value="Unassembled WGS sequence"/>
</dbReference>
<proteinExistence type="predicted"/>
<protein>
    <submittedName>
        <fullName evidence="1">Uncharacterized protein</fullName>
    </submittedName>
</protein>
<evidence type="ECO:0000313" key="2">
    <source>
        <dbReference type="Proteomes" id="UP000646211"/>
    </source>
</evidence>
<dbReference type="EMBL" id="JADHEC010000008">
    <property type="protein sequence ID" value="MBF2708021.1"/>
    <property type="molecule type" value="Genomic_DNA"/>
</dbReference>
<evidence type="ECO:0000313" key="1">
    <source>
        <dbReference type="EMBL" id="MBF2708021.1"/>
    </source>
</evidence>
<comment type="caution">
    <text evidence="1">The sequence shown here is derived from an EMBL/GenBank/DDBJ whole genome shotgun (WGS) entry which is preliminary data.</text>
</comment>
<dbReference type="AlphaFoldDB" id="A0A930U763"/>
<gene>
    <name evidence="1" type="ORF">IR213_05370</name>
</gene>
<name>A0A930U763_9FLAO</name>